<dbReference type="PANTHER" id="PTHR10202:SF13">
    <property type="entry name" value="PRESENILIN HOMOLOG"/>
    <property type="match status" value="1"/>
</dbReference>
<dbReference type="GO" id="GO:0016485">
    <property type="term" value="P:protein processing"/>
    <property type="evidence" value="ECO:0007669"/>
    <property type="project" value="InterPro"/>
</dbReference>
<comment type="caution">
    <text evidence="2">The sequence shown here is derived from an EMBL/GenBank/DDBJ whole genome shotgun (WGS) entry which is preliminary data.</text>
</comment>
<dbReference type="PANTHER" id="PTHR10202">
    <property type="entry name" value="PRESENILIN"/>
    <property type="match status" value="1"/>
</dbReference>
<evidence type="ECO:0000256" key="1">
    <source>
        <dbReference type="SAM" id="Phobius"/>
    </source>
</evidence>
<sequence>AYLVYKPDDSDSDSALLGHAFVNALAIVCFFIVATFVIVICYKFKFTNLKALQGLGSTLFLLSVYKKALPALPISILLGVAIYLWVRFVLVDFMDSTVVMQ</sequence>
<dbReference type="InterPro" id="IPR042524">
    <property type="entry name" value="Presenilin_C"/>
</dbReference>
<keyword evidence="1" id="KW-0472">Membrane</keyword>
<reference evidence="2 3" key="1">
    <citation type="submission" date="2018-08" db="EMBL/GenBank/DDBJ databases">
        <title>Aphanomyces genome sequencing and annotation.</title>
        <authorList>
            <person name="Minardi D."/>
            <person name="Oidtmann B."/>
            <person name="Van Der Giezen M."/>
            <person name="Studholme D.J."/>
        </authorList>
    </citation>
    <scope>NUCLEOTIDE SEQUENCE [LARGE SCALE GENOMIC DNA]</scope>
    <source>
        <strain evidence="2 3">NJM0002</strain>
    </source>
</reference>
<keyword evidence="1" id="KW-1133">Transmembrane helix</keyword>
<dbReference type="Gene3D" id="1.10.472.100">
    <property type="entry name" value="Presenilin"/>
    <property type="match status" value="1"/>
</dbReference>
<dbReference type="InterPro" id="IPR001108">
    <property type="entry name" value="Peptidase_A22A"/>
</dbReference>
<feature type="non-terminal residue" evidence="2">
    <location>
        <position position="1"/>
    </location>
</feature>
<keyword evidence="1" id="KW-0812">Transmembrane</keyword>
<dbReference type="GO" id="GO:0042500">
    <property type="term" value="F:aspartic endopeptidase activity, intramembrane cleaving"/>
    <property type="evidence" value="ECO:0007669"/>
    <property type="project" value="InterPro"/>
</dbReference>
<dbReference type="Proteomes" id="UP000285060">
    <property type="component" value="Unassembled WGS sequence"/>
</dbReference>
<gene>
    <name evidence="2" type="ORF">DYB32_000380</name>
</gene>
<organism evidence="2 3">
    <name type="scientific">Aphanomyces invadans</name>
    <dbReference type="NCBI Taxonomy" id="157072"/>
    <lineage>
        <taxon>Eukaryota</taxon>
        <taxon>Sar</taxon>
        <taxon>Stramenopiles</taxon>
        <taxon>Oomycota</taxon>
        <taxon>Saprolegniomycetes</taxon>
        <taxon>Saprolegniales</taxon>
        <taxon>Verrucalvaceae</taxon>
        <taxon>Aphanomyces</taxon>
    </lineage>
</organism>
<protein>
    <recommendedName>
        <fullName evidence="4">Presenilin</fullName>
    </recommendedName>
</protein>
<evidence type="ECO:0000313" key="2">
    <source>
        <dbReference type="EMBL" id="RHY35154.1"/>
    </source>
</evidence>
<dbReference type="EMBL" id="QUSY01000008">
    <property type="protein sequence ID" value="RHY35154.1"/>
    <property type="molecule type" value="Genomic_DNA"/>
</dbReference>
<evidence type="ECO:0008006" key="4">
    <source>
        <dbReference type="Google" id="ProtNLM"/>
    </source>
</evidence>
<dbReference type="GO" id="GO:0006509">
    <property type="term" value="P:membrane protein ectodomain proteolysis"/>
    <property type="evidence" value="ECO:0007669"/>
    <property type="project" value="TreeGrafter"/>
</dbReference>
<keyword evidence="3" id="KW-1185">Reference proteome</keyword>
<proteinExistence type="predicted"/>
<feature type="transmembrane region" description="Helical" evidence="1">
    <location>
        <begin position="20"/>
        <end position="42"/>
    </location>
</feature>
<name>A0A3R6W4M4_9STRA</name>
<dbReference type="GO" id="GO:0070765">
    <property type="term" value="C:gamma-secretase complex"/>
    <property type="evidence" value="ECO:0007669"/>
    <property type="project" value="TreeGrafter"/>
</dbReference>
<dbReference type="AlphaFoldDB" id="A0A3R6W4M4"/>
<dbReference type="VEuPathDB" id="FungiDB:H310_01595"/>
<feature type="transmembrane region" description="Helical" evidence="1">
    <location>
        <begin position="71"/>
        <end position="90"/>
    </location>
</feature>
<evidence type="ECO:0000313" key="3">
    <source>
        <dbReference type="Proteomes" id="UP000285060"/>
    </source>
</evidence>
<dbReference type="Pfam" id="PF01080">
    <property type="entry name" value="Presenilin"/>
    <property type="match status" value="1"/>
</dbReference>
<accession>A0A3R6W4M4</accession>